<organism evidence="2 3">
    <name type="scientific">Rhizobium aquaticum</name>
    <dbReference type="NCBI Taxonomy" id="1549636"/>
    <lineage>
        <taxon>Bacteria</taxon>
        <taxon>Pseudomonadati</taxon>
        <taxon>Pseudomonadota</taxon>
        <taxon>Alphaproteobacteria</taxon>
        <taxon>Hyphomicrobiales</taxon>
        <taxon>Rhizobiaceae</taxon>
        <taxon>Rhizobium/Agrobacterium group</taxon>
        <taxon>Rhizobium</taxon>
    </lineage>
</organism>
<keyword evidence="1" id="KW-0472">Membrane</keyword>
<protein>
    <submittedName>
        <fullName evidence="2">Uncharacterized protein</fullName>
    </submittedName>
</protein>
<keyword evidence="3" id="KW-1185">Reference proteome</keyword>
<name>A0ABV2J7W5_9HYPH</name>
<keyword evidence="1" id="KW-0812">Transmembrane</keyword>
<evidence type="ECO:0000313" key="3">
    <source>
        <dbReference type="Proteomes" id="UP001549047"/>
    </source>
</evidence>
<feature type="transmembrane region" description="Helical" evidence="1">
    <location>
        <begin position="31"/>
        <end position="52"/>
    </location>
</feature>
<comment type="caution">
    <text evidence="2">The sequence shown here is derived from an EMBL/GenBank/DDBJ whole genome shotgun (WGS) entry which is preliminary data.</text>
</comment>
<dbReference type="RefSeq" id="WP_354558356.1">
    <property type="nucleotide sequence ID" value="NZ_JBEPMB010000010.1"/>
</dbReference>
<gene>
    <name evidence="2" type="ORF">ABID16_004236</name>
</gene>
<keyword evidence="1" id="KW-1133">Transmembrane helix</keyword>
<reference evidence="2 3" key="1">
    <citation type="submission" date="2024-06" db="EMBL/GenBank/DDBJ databases">
        <title>Genomic Encyclopedia of Type Strains, Phase IV (KMG-IV): sequencing the most valuable type-strain genomes for metagenomic binning, comparative biology and taxonomic classification.</title>
        <authorList>
            <person name="Goeker M."/>
        </authorList>
    </citation>
    <scope>NUCLEOTIDE SEQUENCE [LARGE SCALE GENOMIC DNA]</scope>
    <source>
        <strain evidence="2 3">DSM 29780</strain>
    </source>
</reference>
<proteinExistence type="predicted"/>
<accession>A0ABV2J7W5</accession>
<sequence length="104" mass="11225">MQNVMMMVLLSVIALALITGLFVFLGMRWNALIAGAVIYLLFGGFVAMSQFAGAGGCPSWRTEGVLIPIIAWPGDFYVNVVAGDITARRYLIPRTCELPASTAR</sequence>
<dbReference type="Proteomes" id="UP001549047">
    <property type="component" value="Unassembled WGS sequence"/>
</dbReference>
<feature type="transmembrane region" description="Helical" evidence="1">
    <location>
        <begin position="7"/>
        <end position="25"/>
    </location>
</feature>
<evidence type="ECO:0000256" key="1">
    <source>
        <dbReference type="SAM" id="Phobius"/>
    </source>
</evidence>
<dbReference type="EMBL" id="JBEPMB010000010">
    <property type="protein sequence ID" value="MET3615889.1"/>
    <property type="molecule type" value="Genomic_DNA"/>
</dbReference>
<evidence type="ECO:0000313" key="2">
    <source>
        <dbReference type="EMBL" id="MET3615889.1"/>
    </source>
</evidence>